<dbReference type="Proteomes" id="UP000263900">
    <property type="component" value="Chromosome"/>
</dbReference>
<gene>
    <name evidence="1" type="ORF">D3H65_22700</name>
</gene>
<name>A0A3B7MXM3_9BACT</name>
<accession>A0A3B7MXM3</accession>
<evidence type="ECO:0000313" key="1">
    <source>
        <dbReference type="EMBL" id="AXY78737.1"/>
    </source>
</evidence>
<dbReference type="Gene3D" id="3.10.450.50">
    <property type="match status" value="1"/>
</dbReference>
<dbReference type="EMBL" id="CP032157">
    <property type="protein sequence ID" value="AXY78737.1"/>
    <property type="molecule type" value="Genomic_DNA"/>
</dbReference>
<dbReference type="OrthoDB" id="9778516at2"/>
<evidence type="ECO:0008006" key="3">
    <source>
        <dbReference type="Google" id="ProtNLM"/>
    </source>
</evidence>
<evidence type="ECO:0000313" key="2">
    <source>
        <dbReference type="Proteomes" id="UP000263900"/>
    </source>
</evidence>
<organism evidence="1 2">
    <name type="scientific">Paraflavitalea soli</name>
    <dbReference type="NCBI Taxonomy" id="2315862"/>
    <lineage>
        <taxon>Bacteria</taxon>
        <taxon>Pseudomonadati</taxon>
        <taxon>Bacteroidota</taxon>
        <taxon>Chitinophagia</taxon>
        <taxon>Chitinophagales</taxon>
        <taxon>Chitinophagaceae</taxon>
        <taxon>Paraflavitalea</taxon>
    </lineage>
</organism>
<keyword evidence="2" id="KW-1185">Reference proteome</keyword>
<dbReference type="InterPro" id="IPR032710">
    <property type="entry name" value="NTF2-like_dom_sf"/>
</dbReference>
<reference evidence="1 2" key="1">
    <citation type="submission" date="2018-09" db="EMBL/GenBank/DDBJ databases">
        <title>Genome sequencing of strain 6GH32-13.</title>
        <authorList>
            <person name="Weon H.-Y."/>
            <person name="Heo J."/>
            <person name="Kwon S.-W."/>
        </authorList>
    </citation>
    <scope>NUCLEOTIDE SEQUENCE [LARGE SCALE GENOMIC DNA]</scope>
    <source>
        <strain evidence="1 2">5GH32-13</strain>
    </source>
</reference>
<protein>
    <recommendedName>
        <fullName evidence="3">Nuclear transport factor 2 family protein</fullName>
    </recommendedName>
</protein>
<sequence length="152" mass="17306">MPAQEKDVKSIDAILSALYDVISGPAGQQRNWDRMRTLFLPEGKLVATGIRPDGTTGKRVMSVEDYIGSSGPFLEKNGFFEAEVSRKTDQFGAVAHVFSTYESRKTLADEKPFMRGINSIQLWHDGKRWWILSVFWQPETPQLPIPEQYLKK</sequence>
<proteinExistence type="predicted"/>
<dbReference type="AlphaFoldDB" id="A0A3B7MXM3"/>
<dbReference type="SUPFAM" id="SSF54427">
    <property type="entry name" value="NTF2-like"/>
    <property type="match status" value="1"/>
</dbReference>
<dbReference type="KEGG" id="pseg:D3H65_22700"/>